<feature type="domain" description="EamA" evidence="2">
    <location>
        <begin position="41"/>
        <end position="164"/>
    </location>
</feature>
<dbReference type="STRING" id="478744.SAMN05444359_109114"/>
<feature type="transmembrane region" description="Helical" evidence="1">
    <location>
        <begin position="290"/>
        <end position="311"/>
    </location>
</feature>
<dbReference type="AlphaFoldDB" id="A0A1H9FVB8"/>
<dbReference type="FunCoup" id="A0A1H9FVB8">
    <property type="interactions" value="7"/>
</dbReference>
<feature type="domain" description="EamA" evidence="2">
    <location>
        <begin position="176"/>
        <end position="304"/>
    </location>
</feature>
<gene>
    <name evidence="3" type="ORF">SAMN05444359_109114</name>
</gene>
<keyword evidence="1" id="KW-1133">Transmembrane helix</keyword>
<dbReference type="SUPFAM" id="SSF103481">
    <property type="entry name" value="Multidrug resistance efflux transporter EmrE"/>
    <property type="match status" value="2"/>
</dbReference>
<keyword evidence="4" id="KW-1185">Reference proteome</keyword>
<evidence type="ECO:0000259" key="2">
    <source>
        <dbReference type="Pfam" id="PF00892"/>
    </source>
</evidence>
<proteinExistence type="predicted"/>
<name>A0A1H9FVB8_9BACT</name>
<dbReference type="PANTHER" id="PTHR22911:SF79">
    <property type="entry name" value="MOBA-LIKE NTP TRANSFERASE DOMAIN-CONTAINING PROTEIN"/>
    <property type="match status" value="1"/>
</dbReference>
<reference evidence="4" key="1">
    <citation type="submission" date="2016-10" db="EMBL/GenBank/DDBJ databases">
        <authorList>
            <person name="Varghese N."/>
            <person name="Submissions S."/>
        </authorList>
    </citation>
    <scope>NUCLEOTIDE SEQUENCE [LARGE SCALE GENOMIC DNA]</scope>
    <source>
        <strain evidence="4">DSM 24740</strain>
    </source>
</reference>
<organism evidence="3 4">
    <name type="scientific">Neolewinella agarilytica</name>
    <dbReference type="NCBI Taxonomy" id="478744"/>
    <lineage>
        <taxon>Bacteria</taxon>
        <taxon>Pseudomonadati</taxon>
        <taxon>Bacteroidota</taxon>
        <taxon>Saprospiria</taxon>
        <taxon>Saprospirales</taxon>
        <taxon>Lewinellaceae</taxon>
        <taxon>Neolewinella</taxon>
    </lineage>
</organism>
<protein>
    <submittedName>
        <fullName evidence="3">Permease of the drug/metabolite transporter (DMT) superfamily</fullName>
    </submittedName>
</protein>
<dbReference type="InterPro" id="IPR000620">
    <property type="entry name" value="EamA_dom"/>
</dbReference>
<dbReference type="Proteomes" id="UP000199021">
    <property type="component" value="Unassembled WGS sequence"/>
</dbReference>
<feature type="transmembrane region" description="Helical" evidence="1">
    <location>
        <begin position="120"/>
        <end position="142"/>
    </location>
</feature>
<dbReference type="EMBL" id="FOFB01000009">
    <property type="protein sequence ID" value="SEQ41787.1"/>
    <property type="molecule type" value="Genomic_DNA"/>
</dbReference>
<dbReference type="GO" id="GO:0016020">
    <property type="term" value="C:membrane"/>
    <property type="evidence" value="ECO:0007669"/>
    <property type="project" value="InterPro"/>
</dbReference>
<feature type="transmembrane region" description="Helical" evidence="1">
    <location>
        <begin position="234"/>
        <end position="257"/>
    </location>
</feature>
<dbReference type="InterPro" id="IPR037185">
    <property type="entry name" value="EmrE-like"/>
</dbReference>
<feature type="transmembrane region" description="Helical" evidence="1">
    <location>
        <begin position="64"/>
        <end position="83"/>
    </location>
</feature>
<evidence type="ECO:0000256" key="1">
    <source>
        <dbReference type="SAM" id="Phobius"/>
    </source>
</evidence>
<dbReference type="Pfam" id="PF00892">
    <property type="entry name" value="EamA"/>
    <property type="match status" value="2"/>
</dbReference>
<feature type="transmembrane region" description="Helical" evidence="1">
    <location>
        <begin position="264"/>
        <end position="284"/>
    </location>
</feature>
<feature type="transmembrane region" description="Helical" evidence="1">
    <location>
        <begin position="95"/>
        <end position="114"/>
    </location>
</feature>
<dbReference type="PANTHER" id="PTHR22911">
    <property type="entry name" value="ACYL-MALONYL CONDENSING ENZYME-RELATED"/>
    <property type="match status" value="1"/>
</dbReference>
<feature type="transmembrane region" description="Helical" evidence="1">
    <location>
        <begin position="174"/>
        <end position="194"/>
    </location>
</feature>
<feature type="transmembrane region" description="Helical" evidence="1">
    <location>
        <begin position="206"/>
        <end position="228"/>
    </location>
</feature>
<feature type="transmembrane region" description="Helical" evidence="1">
    <location>
        <begin position="39"/>
        <end position="58"/>
    </location>
</feature>
<dbReference type="InParanoid" id="A0A1H9FVB8"/>
<keyword evidence="1" id="KW-0812">Transmembrane</keyword>
<evidence type="ECO:0000313" key="4">
    <source>
        <dbReference type="Proteomes" id="UP000199021"/>
    </source>
</evidence>
<feature type="transmembrane region" description="Helical" evidence="1">
    <location>
        <begin position="151"/>
        <end position="168"/>
    </location>
</feature>
<evidence type="ECO:0000313" key="3">
    <source>
        <dbReference type="EMBL" id="SEQ41787.1"/>
    </source>
</evidence>
<accession>A0A1H9FVB8</accession>
<sequence length="316" mass="34915">MKRPTSLLLKARSLHPRSGAQFNSPPISTPSTSRQFLEINLAMIFIGTSGMLGRFVPLDAIPAVWWRSAIAMIFLAVFCYWKGFSFRIKDPKRRWLVILSGLLMMLHWVLYFYSLKLSSVAIGMLSIFTYPAMTTLLEPLLLKQRFQVRHLFLAGLVIVGIYFLAPSFSLEDGATLGLVAGLCSAFVYSLRNILMKTQVDSIQGSVMMTYQTAVTVICLLPALFFFEAAPTAEAIPYILGLGLLTTAIGHTLLLACFRYFSVSTVSLLTCVQPVYGILLGMLFFKEYPDFSAVLGGALILSAVAVEAVATVKAHRR</sequence>
<dbReference type="RefSeq" id="WP_245748496.1">
    <property type="nucleotide sequence ID" value="NZ_FOFB01000009.1"/>
</dbReference>
<keyword evidence="1" id="KW-0472">Membrane</keyword>